<dbReference type="CDD" id="cd18807">
    <property type="entry name" value="SF1_C_UvrD"/>
    <property type="match status" value="1"/>
</dbReference>
<dbReference type="EC" id="5.6.2.4" evidence="7"/>
<keyword evidence="2 9" id="KW-0378">Hydrolase</keyword>
<protein>
    <recommendedName>
        <fullName evidence="7">DNA 3'-5' helicase</fullName>
        <ecNumber evidence="7">5.6.2.4</ecNumber>
    </recommendedName>
</protein>
<dbReference type="GO" id="GO:0043138">
    <property type="term" value="F:3'-5' DNA helicase activity"/>
    <property type="evidence" value="ECO:0007669"/>
    <property type="project" value="UniProtKB-EC"/>
</dbReference>
<keyword evidence="12" id="KW-1185">Reference proteome</keyword>
<dbReference type="PANTHER" id="PTHR11070">
    <property type="entry name" value="UVRD / RECB / PCRA DNA HELICASE FAMILY MEMBER"/>
    <property type="match status" value="1"/>
</dbReference>
<dbReference type="Gene3D" id="3.40.50.300">
    <property type="entry name" value="P-loop containing nucleotide triphosphate hydrolases"/>
    <property type="match status" value="2"/>
</dbReference>
<evidence type="ECO:0000256" key="5">
    <source>
        <dbReference type="ARBA" id="ARBA00023235"/>
    </source>
</evidence>
<evidence type="ECO:0000259" key="10">
    <source>
        <dbReference type="PROSITE" id="PS51198"/>
    </source>
</evidence>
<dbReference type="PROSITE" id="PS51198">
    <property type="entry name" value="UVRD_HELICASE_ATP_BIND"/>
    <property type="match status" value="1"/>
</dbReference>
<gene>
    <name evidence="11" type="ORF">SAMN04488025_11067</name>
</gene>
<evidence type="ECO:0000256" key="2">
    <source>
        <dbReference type="ARBA" id="ARBA00022801"/>
    </source>
</evidence>
<dbReference type="GO" id="GO:0016887">
    <property type="term" value="F:ATP hydrolysis activity"/>
    <property type="evidence" value="ECO:0007669"/>
    <property type="project" value="RHEA"/>
</dbReference>
<dbReference type="InterPro" id="IPR014016">
    <property type="entry name" value="UvrD-like_ATP-bd"/>
</dbReference>
<dbReference type="SUPFAM" id="SSF52540">
    <property type="entry name" value="P-loop containing nucleoside triphosphate hydrolases"/>
    <property type="match status" value="1"/>
</dbReference>
<keyword evidence="1 9" id="KW-0547">Nucleotide-binding</keyword>
<dbReference type="Proteomes" id="UP000198661">
    <property type="component" value="Unassembled WGS sequence"/>
</dbReference>
<keyword evidence="3 9" id="KW-0347">Helicase</keyword>
<feature type="domain" description="UvrD-like helicase ATP-binding" evidence="10">
    <location>
        <begin position="237"/>
        <end position="514"/>
    </location>
</feature>
<dbReference type="InterPro" id="IPR027417">
    <property type="entry name" value="P-loop_NTPase"/>
</dbReference>
<dbReference type="AlphaFoldDB" id="A0A1I2N0S6"/>
<dbReference type="STRING" id="201973.SAMN04488025_11067"/>
<proteinExistence type="predicted"/>
<evidence type="ECO:0000256" key="7">
    <source>
        <dbReference type="ARBA" id="ARBA00034808"/>
    </source>
</evidence>
<dbReference type="RefSeq" id="WP_092037561.1">
    <property type="nucleotide sequence ID" value="NZ_FOOK01000010.1"/>
</dbReference>
<dbReference type="Pfam" id="PF13361">
    <property type="entry name" value="UvrD_C"/>
    <property type="match status" value="2"/>
</dbReference>
<evidence type="ECO:0000313" key="12">
    <source>
        <dbReference type="Proteomes" id="UP000198661"/>
    </source>
</evidence>
<organism evidence="11 12">
    <name type="scientific">Planifilum fulgidum</name>
    <dbReference type="NCBI Taxonomy" id="201973"/>
    <lineage>
        <taxon>Bacteria</taxon>
        <taxon>Bacillati</taxon>
        <taxon>Bacillota</taxon>
        <taxon>Bacilli</taxon>
        <taxon>Bacillales</taxon>
        <taxon>Thermoactinomycetaceae</taxon>
        <taxon>Planifilum</taxon>
    </lineage>
</organism>
<comment type="catalytic activity">
    <reaction evidence="6">
        <text>Couples ATP hydrolysis with the unwinding of duplex DNA by translocating in the 3'-5' direction.</text>
        <dbReference type="EC" id="5.6.2.4"/>
    </reaction>
</comment>
<evidence type="ECO:0000256" key="4">
    <source>
        <dbReference type="ARBA" id="ARBA00022840"/>
    </source>
</evidence>
<keyword evidence="4 9" id="KW-0067">ATP-binding</keyword>
<dbReference type="InterPro" id="IPR014017">
    <property type="entry name" value="DNA_helicase_UvrD-like_C"/>
</dbReference>
<evidence type="ECO:0000256" key="9">
    <source>
        <dbReference type="PROSITE-ProRule" id="PRU00560"/>
    </source>
</evidence>
<evidence type="ECO:0000256" key="1">
    <source>
        <dbReference type="ARBA" id="ARBA00022741"/>
    </source>
</evidence>
<evidence type="ECO:0000256" key="3">
    <source>
        <dbReference type="ARBA" id="ARBA00022806"/>
    </source>
</evidence>
<dbReference type="GO" id="GO:0005524">
    <property type="term" value="F:ATP binding"/>
    <property type="evidence" value="ECO:0007669"/>
    <property type="project" value="UniProtKB-UniRule"/>
</dbReference>
<evidence type="ECO:0000256" key="6">
    <source>
        <dbReference type="ARBA" id="ARBA00034617"/>
    </source>
</evidence>
<dbReference type="GO" id="GO:0000725">
    <property type="term" value="P:recombinational repair"/>
    <property type="evidence" value="ECO:0007669"/>
    <property type="project" value="TreeGrafter"/>
</dbReference>
<sequence length="704" mass="81821">MPTIALQDTFLEAFERLPRSEQRRTRAMIDKMREDLSAPGLNFERYNEALDPKVYSVRVSQSYRAIAVKPDNSDTIVLVWVDHHDEAYRWVKRKRFEVNVHTGAFQMWTAVEGEIQEEPSEEPGLFTHLTDHQLIKLGVPPELVPVVKRIRTLEELDAKRKDIPADAWEALNFLATGESYEEVLSFMEELRAEEEDGADPFERAVKNRSSSRSIVVITDDEQLNEILNQPLEKWRTFLHPTQKELVEKHYRGPIRVLGGAGTGKTVVVMHRARRLVRNILRPDERVLVTTYTVNLAESIREHLKTMCTPEEMERIDVIPIDRLARQLVDQYENVRIEKVNPDPDEVEKLWMEALEANGWSQDRLSFVMQEYDHVIQSNGVDTWEEYLDIPRTGRGQRISRAERKQIWDVVCDFRRRMQERGWYAFEDILRLARKWVKRNRGVVTYRSAVVDEAQDFHAEGFKLLRELVPEGDNDLFIVGDAHQRIYSRHVVLGRCGINIRGQRSKRLRLNYRTTEQIRDQAIGVLHGLTFDDLDGGIDQANDRSLIYGEAPERVHFTTQREEQEYVIQTIRELLDEGVKSSEIAVLARSNWLAEKFEQFLKEHDIPAEKMGTHFTLTRDGVSCGTMHRAKGLEFRVVFLVGVSEGLVPPQSRIQKAKDPLAREQMEREERSLLYVAATRARDKLFVTSSGTPCRFWPVDVENRV</sequence>
<dbReference type="SUPFAM" id="SSF143011">
    <property type="entry name" value="RelE-like"/>
    <property type="match status" value="1"/>
</dbReference>
<dbReference type="EMBL" id="FOOK01000010">
    <property type="protein sequence ID" value="SFF96730.1"/>
    <property type="molecule type" value="Genomic_DNA"/>
</dbReference>
<evidence type="ECO:0000256" key="8">
    <source>
        <dbReference type="ARBA" id="ARBA00048988"/>
    </source>
</evidence>
<name>A0A1I2N0S6_9BACL</name>
<dbReference type="OrthoDB" id="9787585at2"/>
<accession>A0A1I2N0S6</accession>
<evidence type="ECO:0000313" key="11">
    <source>
        <dbReference type="EMBL" id="SFF96730.1"/>
    </source>
</evidence>
<reference evidence="11 12" key="1">
    <citation type="submission" date="2016-10" db="EMBL/GenBank/DDBJ databases">
        <authorList>
            <person name="de Groot N.N."/>
        </authorList>
    </citation>
    <scope>NUCLEOTIDE SEQUENCE [LARGE SCALE GENOMIC DNA]</scope>
    <source>
        <strain evidence="11 12">DSM 44945</strain>
    </source>
</reference>
<dbReference type="GO" id="GO:0003677">
    <property type="term" value="F:DNA binding"/>
    <property type="evidence" value="ECO:0007669"/>
    <property type="project" value="InterPro"/>
</dbReference>
<comment type="catalytic activity">
    <reaction evidence="8">
        <text>ATP + H2O = ADP + phosphate + H(+)</text>
        <dbReference type="Rhea" id="RHEA:13065"/>
        <dbReference type="ChEBI" id="CHEBI:15377"/>
        <dbReference type="ChEBI" id="CHEBI:15378"/>
        <dbReference type="ChEBI" id="CHEBI:30616"/>
        <dbReference type="ChEBI" id="CHEBI:43474"/>
        <dbReference type="ChEBI" id="CHEBI:456216"/>
        <dbReference type="EC" id="5.6.2.4"/>
    </reaction>
</comment>
<keyword evidence="5" id="KW-0413">Isomerase</keyword>
<dbReference type="InterPro" id="IPR000212">
    <property type="entry name" value="DNA_helicase_UvrD/REP"/>
</dbReference>
<dbReference type="Pfam" id="PF00580">
    <property type="entry name" value="UvrD-helicase"/>
    <property type="match status" value="1"/>
</dbReference>
<dbReference type="PANTHER" id="PTHR11070:SF45">
    <property type="entry name" value="DNA 3'-5' HELICASE"/>
    <property type="match status" value="1"/>
</dbReference>
<dbReference type="Gene3D" id="3.30.2310.20">
    <property type="entry name" value="RelE-like"/>
    <property type="match status" value="1"/>
</dbReference>
<dbReference type="InterPro" id="IPR035093">
    <property type="entry name" value="RelE/ParE_toxin_dom_sf"/>
</dbReference>
<feature type="binding site" evidence="9">
    <location>
        <begin position="258"/>
        <end position="265"/>
    </location>
    <ligand>
        <name>ATP</name>
        <dbReference type="ChEBI" id="CHEBI:30616"/>
    </ligand>
</feature>